<feature type="non-terminal residue" evidence="1">
    <location>
        <position position="82"/>
    </location>
</feature>
<name>A0A0F8XNS2_9ZZZZ</name>
<comment type="caution">
    <text evidence="1">The sequence shown here is derived from an EMBL/GenBank/DDBJ whole genome shotgun (WGS) entry which is preliminary data.</text>
</comment>
<gene>
    <name evidence="1" type="ORF">LCGC14_2922110</name>
</gene>
<proteinExistence type="predicted"/>
<organism evidence="1">
    <name type="scientific">marine sediment metagenome</name>
    <dbReference type="NCBI Taxonomy" id="412755"/>
    <lineage>
        <taxon>unclassified sequences</taxon>
        <taxon>metagenomes</taxon>
        <taxon>ecological metagenomes</taxon>
    </lineage>
</organism>
<sequence length="82" mass="8974">MTIPSSAVTTFRTQWASRFIDTVTFVRTTGRGTLNTTTGLYAGATTTEIYSGEALVRPVKTTDQTDFGQQETSSIELDVFMP</sequence>
<evidence type="ECO:0000313" key="1">
    <source>
        <dbReference type="EMBL" id="KKK70623.1"/>
    </source>
</evidence>
<protein>
    <submittedName>
        <fullName evidence="1">Uncharacterized protein</fullName>
    </submittedName>
</protein>
<dbReference type="AlphaFoldDB" id="A0A0F8XNS2"/>
<dbReference type="EMBL" id="LAZR01058104">
    <property type="protein sequence ID" value="KKK70623.1"/>
    <property type="molecule type" value="Genomic_DNA"/>
</dbReference>
<reference evidence="1" key="1">
    <citation type="journal article" date="2015" name="Nature">
        <title>Complex archaea that bridge the gap between prokaryotes and eukaryotes.</title>
        <authorList>
            <person name="Spang A."/>
            <person name="Saw J.H."/>
            <person name="Jorgensen S.L."/>
            <person name="Zaremba-Niedzwiedzka K."/>
            <person name="Martijn J."/>
            <person name="Lind A.E."/>
            <person name="van Eijk R."/>
            <person name="Schleper C."/>
            <person name="Guy L."/>
            <person name="Ettema T.J."/>
        </authorList>
    </citation>
    <scope>NUCLEOTIDE SEQUENCE</scope>
</reference>
<accession>A0A0F8XNS2</accession>